<comment type="subcellular location">
    <subcellularLocation>
        <location evidence="1">Membrane</location>
        <topology evidence="1">Multi-pass membrane protein</topology>
    </subcellularLocation>
</comment>
<protein>
    <recommendedName>
        <fullName evidence="6">Ion transport domain-containing protein</fullName>
    </recommendedName>
</protein>
<dbReference type="Pfam" id="PF00520">
    <property type="entry name" value="Ion_trans"/>
    <property type="match status" value="1"/>
</dbReference>
<dbReference type="GO" id="GO:0044877">
    <property type="term" value="F:protein-containing complex binding"/>
    <property type="evidence" value="ECO:0007669"/>
    <property type="project" value="TreeGrafter"/>
</dbReference>
<feature type="non-terminal residue" evidence="7">
    <location>
        <position position="216"/>
    </location>
</feature>
<organism evidence="7 8">
    <name type="scientific">Adineta ricciae</name>
    <name type="common">Rotifer</name>
    <dbReference type="NCBI Taxonomy" id="249248"/>
    <lineage>
        <taxon>Eukaryota</taxon>
        <taxon>Metazoa</taxon>
        <taxon>Spiralia</taxon>
        <taxon>Gnathifera</taxon>
        <taxon>Rotifera</taxon>
        <taxon>Eurotatoria</taxon>
        <taxon>Bdelloidea</taxon>
        <taxon>Adinetida</taxon>
        <taxon>Adinetidae</taxon>
        <taxon>Adineta</taxon>
    </lineage>
</organism>
<dbReference type="Proteomes" id="UP000663828">
    <property type="component" value="Unassembled WGS sequence"/>
</dbReference>
<evidence type="ECO:0000313" key="8">
    <source>
        <dbReference type="Proteomes" id="UP000663828"/>
    </source>
</evidence>
<evidence type="ECO:0000256" key="3">
    <source>
        <dbReference type="ARBA" id="ARBA00022989"/>
    </source>
</evidence>
<accession>A0A816HEG2</accession>
<evidence type="ECO:0000256" key="1">
    <source>
        <dbReference type="ARBA" id="ARBA00004141"/>
    </source>
</evidence>
<feature type="domain" description="Ion transport" evidence="6">
    <location>
        <begin position="82"/>
        <end position="212"/>
    </location>
</feature>
<dbReference type="EMBL" id="CAJNOR010016284">
    <property type="protein sequence ID" value="CAF1684659.1"/>
    <property type="molecule type" value="Genomic_DNA"/>
</dbReference>
<dbReference type="InterPro" id="IPR005821">
    <property type="entry name" value="Ion_trans_dom"/>
</dbReference>
<dbReference type="InterPro" id="IPR050866">
    <property type="entry name" value="CNG_cation_channel"/>
</dbReference>
<keyword evidence="8" id="KW-1185">Reference proteome</keyword>
<dbReference type="GO" id="GO:0016020">
    <property type="term" value="C:membrane"/>
    <property type="evidence" value="ECO:0007669"/>
    <property type="project" value="UniProtKB-SubCell"/>
</dbReference>
<keyword evidence="4 5" id="KW-0472">Membrane</keyword>
<comment type="caution">
    <text evidence="7">The sequence shown here is derived from an EMBL/GenBank/DDBJ whole genome shotgun (WGS) entry which is preliminary data.</text>
</comment>
<dbReference type="AlphaFoldDB" id="A0A816HEG2"/>
<gene>
    <name evidence="7" type="ORF">XAT740_LOCUS61550</name>
</gene>
<dbReference type="Gene3D" id="1.10.287.70">
    <property type="match status" value="1"/>
</dbReference>
<feature type="transmembrane region" description="Helical" evidence="5">
    <location>
        <begin position="80"/>
        <end position="98"/>
    </location>
</feature>
<proteinExistence type="predicted"/>
<feature type="non-terminal residue" evidence="7">
    <location>
        <position position="1"/>
    </location>
</feature>
<evidence type="ECO:0000259" key="6">
    <source>
        <dbReference type="Pfam" id="PF00520"/>
    </source>
</evidence>
<evidence type="ECO:0000256" key="4">
    <source>
        <dbReference type="ARBA" id="ARBA00023136"/>
    </source>
</evidence>
<evidence type="ECO:0000256" key="5">
    <source>
        <dbReference type="SAM" id="Phobius"/>
    </source>
</evidence>
<evidence type="ECO:0000313" key="7">
    <source>
        <dbReference type="EMBL" id="CAF1684659.1"/>
    </source>
</evidence>
<sequence>SLKRQSSPGGRSNKGLTREDSFLQRFSNRYGYRSMGAIDPVKRNLRLNSEKDEPIKTRSAFLRRILRACNYFVISTDESFLFYWLILLNIFVLYNLWFSIARQAFEPLQTDYENIWRILDYIADSMYFVDIFIQFRTGYLEQGLLVYNHMKLAMNYIRSSRFLFDILSLTPLDLLQIKFGSIPILRFPRFFKLYRTFQLYYYQESRTIYPNTYRVL</sequence>
<keyword evidence="2 5" id="KW-0812">Transmembrane</keyword>
<dbReference type="PANTHER" id="PTHR45638:SF7">
    <property type="entry name" value="CYCLIC NUCLEOTIDE-GATED ION CHANNEL-LIKE, ISOFORM E"/>
    <property type="match status" value="1"/>
</dbReference>
<dbReference type="GO" id="GO:0005221">
    <property type="term" value="F:intracellularly cyclic nucleotide-activated monoatomic cation channel activity"/>
    <property type="evidence" value="ECO:0007669"/>
    <property type="project" value="InterPro"/>
</dbReference>
<reference evidence="7" key="1">
    <citation type="submission" date="2021-02" db="EMBL/GenBank/DDBJ databases">
        <authorList>
            <person name="Nowell W R."/>
        </authorList>
    </citation>
    <scope>NUCLEOTIDE SEQUENCE</scope>
</reference>
<evidence type="ECO:0000256" key="2">
    <source>
        <dbReference type="ARBA" id="ARBA00022692"/>
    </source>
</evidence>
<dbReference type="SUPFAM" id="SSF81324">
    <property type="entry name" value="Voltage-gated potassium channels"/>
    <property type="match status" value="1"/>
</dbReference>
<name>A0A816HEG2_ADIRI</name>
<keyword evidence="3 5" id="KW-1133">Transmembrane helix</keyword>
<dbReference type="PANTHER" id="PTHR45638">
    <property type="entry name" value="CYCLIC NUCLEOTIDE-GATED CATION CHANNEL SUBUNIT A"/>
    <property type="match status" value="1"/>
</dbReference>